<keyword evidence="2" id="KW-1185">Reference proteome</keyword>
<reference evidence="1" key="1">
    <citation type="submission" date="2022-11" db="EMBL/GenBank/DDBJ databases">
        <title>Genome Sequence of Boeremia exigua.</title>
        <authorList>
            <person name="Buettner E."/>
        </authorList>
    </citation>
    <scope>NUCLEOTIDE SEQUENCE</scope>
    <source>
        <strain evidence="1">CU02</strain>
    </source>
</reference>
<gene>
    <name evidence="1" type="ORF">OPT61_g5954</name>
</gene>
<comment type="caution">
    <text evidence="1">The sequence shown here is derived from an EMBL/GenBank/DDBJ whole genome shotgun (WGS) entry which is preliminary data.</text>
</comment>
<evidence type="ECO:0000313" key="1">
    <source>
        <dbReference type="EMBL" id="KAJ8111460.1"/>
    </source>
</evidence>
<evidence type="ECO:0000313" key="2">
    <source>
        <dbReference type="Proteomes" id="UP001153331"/>
    </source>
</evidence>
<sequence>MANTIVSTQLPEWNYEKPSITARSERSGSDSSASSPNLCNDDHETLRLDTAATQSIKKGSISLQDRYMSSEEDLSPACDDSGSESEYDYDDAVIEDLTQQCHSAKRMSISRWNQGKSCDTAVKVSYAFVGRPKVVQLNLGSPVLERPMLTQRSASLANLPATAMAKLQKADQVQRHSLNVLPVSKGPVSPLTRPISPLAIVEPRRPSTSYSPSSKTSTLNLGDLTSAASSATTAPSSRSASPAVAVPTRPSSATPAVAVPSRPSSATPAVAVPSRPSSATTEGASSRRSSVYIPTGARPELQRIQTTQTQFRHSHQAAPLTPMSPATHAFLNTDPFAKPVANTTIPANKPSTHRRLRSISMKLSLARIAITPSSKKNANNMPASPYTPLTPQTAPIEASNGFANPMPNKLRRASTILRPKSRGGEESRGPSPDMAPPPLPVLNRASTMGSKMVARGANEREPTLVLPPFTDMDINPMASAKSGKLRKRKSLMDLL</sequence>
<protein>
    <submittedName>
        <fullName evidence="1">Uncharacterized protein</fullName>
    </submittedName>
</protein>
<dbReference type="EMBL" id="JAPHNI010000404">
    <property type="protein sequence ID" value="KAJ8111460.1"/>
    <property type="molecule type" value="Genomic_DNA"/>
</dbReference>
<proteinExistence type="predicted"/>
<organism evidence="1 2">
    <name type="scientific">Boeremia exigua</name>
    <dbReference type="NCBI Taxonomy" id="749465"/>
    <lineage>
        <taxon>Eukaryota</taxon>
        <taxon>Fungi</taxon>
        <taxon>Dikarya</taxon>
        <taxon>Ascomycota</taxon>
        <taxon>Pezizomycotina</taxon>
        <taxon>Dothideomycetes</taxon>
        <taxon>Pleosporomycetidae</taxon>
        <taxon>Pleosporales</taxon>
        <taxon>Pleosporineae</taxon>
        <taxon>Didymellaceae</taxon>
        <taxon>Boeremia</taxon>
    </lineage>
</organism>
<name>A0ACC2I8G6_9PLEO</name>
<dbReference type="Proteomes" id="UP001153331">
    <property type="component" value="Unassembled WGS sequence"/>
</dbReference>
<accession>A0ACC2I8G6</accession>